<proteinExistence type="predicted"/>
<dbReference type="GO" id="GO:1901135">
    <property type="term" value="P:carbohydrate derivative metabolic process"/>
    <property type="evidence" value="ECO:0007669"/>
    <property type="project" value="UniProtKB-ARBA"/>
</dbReference>
<keyword evidence="9" id="KW-0413">Isomerase</keyword>
<comment type="cofactor">
    <cofactor evidence="3">
        <name>Fe(2+)</name>
        <dbReference type="ChEBI" id="CHEBI:29033"/>
    </cofactor>
</comment>
<evidence type="ECO:0000256" key="1">
    <source>
        <dbReference type="ARBA" id="ARBA00001936"/>
    </source>
</evidence>
<sequence length="216" mass="24264">MVKIAASVLNADFSKWQEWLPKLEEAKVDRIQWDIMDNKYVPNNGVDKKWLAELRNHTKIFFESHHMVKKPEEQVTEFAEMGSNMFIFHIETTSEPLKLIEKIEEHGMKVGIAVNNQTPVEKIFPYLDKVDLALVMTVEAGFGGQSFVEKNLEKVKALRKKIDSEKLDCKIEVDGGIDAKTGALCVASGVDVLVSGSGIFKHPKGIAEAVKELHKS</sequence>
<accession>A0A2D6LQD7</accession>
<dbReference type="GO" id="GO:0046872">
    <property type="term" value="F:metal ion binding"/>
    <property type="evidence" value="ECO:0007669"/>
    <property type="project" value="UniProtKB-KW"/>
</dbReference>
<evidence type="ECO:0000256" key="6">
    <source>
        <dbReference type="ARBA" id="ARBA00022833"/>
    </source>
</evidence>
<dbReference type="NCBIfam" id="NF004076">
    <property type="entry name" value="PRK05581.1-4"/>
    <property type="match status" value="1"/>
</dbReference>
<dbReference type="PANTHER" id="PTHR11749">
    <property type="entry name" value="RIBULOSE-5-PHOSPHATE-3-EPIMERASE"/>
    <property type="match status" value="1"/>
</dbReference>
<dbReference type="GO" id="GO:0006091">
    <property type="term" value="P:generation of precursor metabolites and energy"/>
    <property type="evidence" value="ECO:0007669"/>
    <property type="project" value="UniProtKB-ARBA"/>
</dbReference>
<dbReference type="Pfam" id="PF00834">
    <property type="entry name" value="Ribul_P_3_epim"/>
    <property type="match status" value="1"/>
</dbReference>
<keyword evidence="5" id="KW-0479">Metal-binding</keyword>
<dbReference type="EMBL" id="NZBD01000016">
    <property type="protein sequence ID" value="MAG18423.1"/>
    <property type="molecule type" value="Genomic_DNA"/>
</dbReference>
<dbReference type="AlphaFoldDB" id="A0A2D6LQD7"/>
<keyword evidence="6" id="KW-0862">Zinc</keyword>
<dbReference type="GO" id="GO:0005975">
    <property type="term" value="P:carbohydrate metabolic process"/>
    <property type="evidence" value="ECO:0007669"/>
    <property type="project" value="InterPro"/>
</dbReference>
<dbReference type="SUPFAM" id="SSF51366">
    <property type="entry name" value="Ribulose-phoshate binding barrel"/>
    <property type="match status" value="1"/>
</dbReference>
<dbReference type="InterPro" id="IPR013785">
    <property type="entry name" value="Aldolase_TIM"/>
</dbReference>
<evidence type="ECO:0000256" key="3">
    <source>
        <dbReference type="ARBA" id="ARBA00001954"/>
    </source>
</evidence>
<dbReference type="CDD" id="cd00429">
    <property type="entry name" value="RPE"/>
    <property type="match status" value="1"/>
</dbReference>
<evidence type="ECO:0000256" key="10">
    <source>
        <dbReference type="ARBA" id="ARBA00023277"/>
    </source>
</evidence>
<evidence type="ECO:0000256" key="9">
    <source>
        <dbReference type="ARBA" id="ARBA00023235"/>
    </source>
</evidence>
<dbReference type="FunFam" id="3.20.20.70:FF:000191">
    <property type="entry name" value="ribulose-phosphate 3-epimerase isoform X2"/>
    <property type="match status" value="1"/>
</dbReference>
<keyword evidence="7" id="KW-0408">Iron</keyword>
<comment type="caution">
    <text evidence="11">The sequence shown here is derived from an EMBL/GenBank/DDBJ whole genome shotgun (WGS) entry which is preliminary data.</text>
</comment>
<evidence type="ECO:0000256" key="4">
    <source>
        <dbReference type="ARBA" id="ARBA00011738"/>
    </source>
</evidence>
<dbReference type="Gene3D" id="3.20.20.70">
    <property type="entry name" value="Aldolase class I"/>
    <property type="match status" value="1"/>
</dbReference>
<dbReference type="Proteomes" id="UP000226712">
    <property type="component" value="Unassembled WGS sequence"/>
</dbReference>
<reference evidence="12" key="1">
    <citation type="submission" date="2017-09" db="EMBL/GenBank/DDBJ databases">
        <title>The Reconstruction of 2,631 Draft Metagenome-Assembled Genomes from the Global Oceans.</title>
        <authorList>
            <person name="Tully B.J."/>
            <person name="Graham E.D."/>
            <person name="Heidelberg J.F."/>
        </authorList>
    </citation>
    <scope>NUCLEOTIDE SEQUENCE [LARGE SCALE GENOMIC DNA]</scope>
</reference>
<protein>
    <submittedName>
        <fullName evidence="11">Ribulose-phosphate 3-epimerase</fullName>
    </submittedName>
</protein>
<evidence type="ECO:0000313" key="11">
    <source>
        <dbReference type="EMBL" id="MAG18423.1"/>
    </source>
</evidence>
<gene>
    <name evidence="11" type="ORF">CL944_03040</name>
</gene>
<comment type="cofactor">
    <cofactor evidence="2">
        <name>Zn(2+)</name>
        <dbReference type="ChEBI" id="CHEBI:29105"/>
    </cofactor>
</comment>
<evidence type="ECO:0000256" key="8">
    <source>
        <dbReference type="ARBA" id="ARBA00023211"/>
    </source>
</evidence>
<organism evidence="11 12">
    <name type="scientific">Candidatus Iainarchaeum sp</name>
    <dbReference type="NCBI Taxonomy" id="3101447"/>
    <lineage>
        <taxon>Archaea</taxon>
        <taxon>Candidatus Iainarchaeota</taxon>
        <taxon>Candidatus Iainarchaeia</taxon>
        <taxon>Candidatus Iainarchaeales</taxon>
        <taxon>Candidatus Iainarchaeaceae</taxon>
        <taxon>Candidatus Iainarchaeum</taxon>
    </lineage>
</organism>
<name>A0A2D6LQD7_9ARCH</name>
<dbReference type="InterPro" id="IPR011060">
    <property type="entry name" value="RibuloseP-bd_barrel"/>
</dbReference>
<evidence type="ECO:0000256" key="7">
    <source>
        <dbReference type="ARBA" id="ARBA00023004"/>
    </source>
</evidence>
<evidence type="ECO:0000256" key="5">
    <source>
        <dbReference type="ARBA" id="ARBA00022723"/>
    </source>
</evidence>
<comment type="cofactor">
    <cofactor evidence="1">
        <name>Mn(2+)</name>
        <dbReference type="ChEBI" id="CHEBI:29035"/>
    </cofactor>
</comment>
<keyword evidence="10" id="KW-0119">Carbohydrate metabolism</keyword>
<dbReference type="GO" id="GO:0006163">
    <property type="term" value="P:purine nucleotide metabolic process"/>
    <property type="evidence" value="ECO:0007669"/>
    <property type="project" value="UniProtKB-ARBA"/>
</dbReference>
<evidence type="ECO:0000256" key="2">
    <source>
        <dbReference type="ARBA" id="ARBA00001947"/>
    </source>
</evidence>
<dbReference type="InterPro" id="IPR000056">
    <property type="entry name" value="Ribul_P_3_epim-like"/>
</dbReference>
<evidence type="ECO:0000313" key="12">
    <source>
        <dbReference type="Proteomes" id="UP000226712"/>
    </source>
</evidence>
<dbReference type="GO" id="GO:0016857">
    <property type="term" value="F:racemase and epimerase activity, acting on carbohydrates and derivatives"/>
    <property type="evidence" value="ECO:0007669"/>
    <property type="project" value="InterPro"/>
</dbReference>
<keyword evidence="8" id="KW-0464">Manganese</keyword>
<dbReference type="GO" id="GO:0046496">
    <property type="term" value="P:nicotinamide nucleotide metabolic process"/>
    <property type="evidence" value="ECO:0007669"/>
    <property type="project" value="UniProtKB-ARBA"/>
</dbReference>
<comment type="subunit">
    <text evidence="4">Homodimer.</text>
</comment>